<dbReference type="PANTHER" id="PTHR43132">
    <property type="entry name" value="ARSENICAL RESISTANCE OPERON REPRESSOR ARSR-RELATED"/>
    <property type="match status" value="1"/>
</dbReference>
<dbReference type="OrthoDB" id="3808065at2"/>
<feature type="region of interest" description="Disordered" evidence="4">
    <location>
        <begin position="1"/>
        <end position="45"/>
    </location>
</feature>
<sequence length="170" mass="17703">MGGARVPRPRRQPRRAAPGHSAPGSHQHEHPACHQPDGDRGDLGGRELDALVDQHVDDPLHNGALPLRRDGETTAGQALAALLGSTRAAALEAIAPGRTTGELARRLHLSPGAASHHTRVLRDAGLVVSVRDGLRIVHTLTPLGLSLLAGAEPHGAGPSPRPRPGDDGDR</sequence>
<comment type="caution">
    <text evidence="6">The sequence shown here is derived from an EMBL/GenBank/DDBJ whole genome shotgun (WGS) entry which is preliminary data.</text>
</comment>
<accession>A0A368SZS0</accession>
<dbReference type="GO" id="GO:0003677">
    <property type="term" value="F:DNA binding"/>
    <property type="evidence" value="ECO:0007669"/>
    <property type="project" value="UniProtKB-KW"/>
</dbReference>
<dbReference type="InterPro" id="IPR011991">
    <property type="entry name" value="ArsR-like_HTH"/>
</dbReference>
<keyword evidence="2" id="KW-0238">DNA-binding</keyword>
<dbReference type="InterPro" id="IPR036390">
    <property type="entry name" value="WH_DNA-bd_sf"/>
</dbReference>
<name>A0A368SZS0_9ACTN</name>
<protein>
    <recommendedName>
        <fullName evidence="5">HTH arsR-type domain-containing protein</fullName>
    </recommendedName>
</protein>
<organism evidence="6 7">
    <name type="scientific">Marinitenerispora sediminis</name>
    <dbReference type="NCBI Taxonomy" id="1931232"/>
    <lineage>
        <taxon>Bacteria</taxon>
        <taxon>Bacillati</taxon>
        <taxon>Actinomycetota</taxon>
        <taxon>Actinomycetes</taxon>
        <taxon>Streptosporangiales</taxon>
        <taxon>Nocardiopsidaceae</taxon>
        <taxon>Marinitenerispora</taxon>
    </lineage>
</organism>
<evidence type="ECO:0000256" key="4">
    <source>
        <dbReference type="SAM" id="MobiDB-lite"/>
    </source>
</evidence>
<reference evidence="6 7" key="1">
    <citation type="submission" date="2018-04" db="EMBL/GenBank/DDBJ databases">
        <title>Novel actinobacteria from marine sediment.</title>
        <authorList>
            <person name="Ng Z.Y."/>
            <person name="Tan G.Y.A."/>
        </authorList>
    </citation>
    <scope>NUCLEOTIDE SEQUENCE [LARGE SCALE GENOMIC DNA]</scope>
    <source>
        <strain evidence="6 7">TPS81</strain>
    </source>
</reference>
<dbReference type="GO" id="GO:0003700">
    <property type="term" value="F:DNA-binding transcription factor activity"/>
    <property type="evidence" value="ECO:0007669"/>
    <property type="project" value="InterPro"/>
</dbReference>
<keyword evidence="3" id="KW-0804">Transcription</keyword>
<dbReference type="InterPro" id="IPR001845">
    <property type="entry name" value="HTH_ArsR_DNA-bd_dom"/>
</dbReference>
<evidence type="ECO:0000259" key="5">
    <source>
        <dbReference type="PROSITE" id="PS50987"/>
    </source>
</evidence>
<dbReference type="SMART" id="SM00418">
    <property type="entry name" value="HTH_ARSR"/>
    <property type="match status" value="1"/>
</dbReference>
<dbReference type="PANTHER" id="PTHR43132:SF8">
    <property type="entry name" value="HTH-TYPE TRANSCRIPTIONAL REGULATOR KMTR"/>
    <property type="match status" value="1"/>
</dbReference>
<feature type="region of interest" description="Disordered" evidence="4">
    <location>
        <begin position="148"/>
        <end position="170"/>
    </location>
</feature>
<proteinExistence type="predicted"/>
<evidence type="ECO:0000256" key="1">
    <source>
        <dbReference type="ARBA" id="ARBA00023015"/>
    </source>
</evidence>
<dbReference type="Pfam" id="PF01022">
    <property type="entry name" value="HTH_5"/>
    <property type="match status" value="1"/>
</dbReference>
<dbReference type="Gene3D" id="1.10.10.10">
    <property type="entry name" value="Winged helix-like DNA-binding domain superfamily/Winged helix DNA-binding domain"/>
    <property type="match status" value="1"/>
</dbReference>
<keyword evidence="7" id="KW-1185">Reference proteome</keyword>
<feature type="domain" description="HTH arsR-type" evidence="5">
    <location>
        <begin position="67"/>
        <end position="159"/>
    </location>
</feature>
<dbReference type="EMBL" id="QEIN01000238">
    <property type="protein sequence ID" value="RCV51880.1"/>
    <property type="molecule type" value="Genomic_DNA"/>
</dbReference>
<evidence type="ECO:0000256" key="2">
    <source>
        <dbReference type="ARBA" id="ARBA00023125"/>
    </source>
</evidence>
<dbReference type="Proteomes" id="UP000253318">
    <property type="component" value="Unassembled WGS sequence"/>
</dbReference>
<feature type="compositionally biased region" description="Basic and acidic residues" evidence="4">
    <location>
        <begin position="26"/>
        <end position="45"/>
    </location>
</feature>
<keyword evidence="1" id="KW-0805">Transcription regulation</keyword>
<dbReference type="AlphaFoldDB" id="A0A368SZS0"/>
<dbReference type="InterPro" id="IPR051011">
    <property type="entry name" value="Metal_resp_trans_reg"/>
</dbReference>
<dbReference type="CDD" id="cd00090">
    <property type="entry name" value="HTH_ARSR"/>
    <property type="match status" value="1"/>
</dbReference>
<dbReference type="SUPFAM" id="SSF46785">
    <property type="entry name" value="Winged helix' DNA-binding domain"/>
    <property type="match status" value="1"/>
</dbReference>
<dbReference type="InterPro" id="IPR036388">
    <property type="entry name" value="WH-like_DNA-bd_sf"/>
</dbReference>
<evidence type="ECO:0000313" key="7">
    <source>
        <dbReference type="Proteomes" id="UP000253318"/>
    </source>
</evidence>
<evidence type="ECO:0000313" key="6">
    <source>
        <dbReference type="EMBL" id="RCV51880.1"/>
    </source>
</evidence>
<dbReference type="PROSITE" id="PS50987">
    <property type="entry name" value="HTH_ARSR_2"/>
    <property type="match status" value="1"/>
</dbReference>
<evidence type="ECO:0000256" key="3">
    <source>
        <dbReference type="ARBA" id="ARBA00023163"/>
    </source>
</evidence>
<gene>
    <name evidence="6" type="ORF">DEF24_22705</name>
</gene>